<reference evidence="2" key="1">
    <citation type="submission" date="2022-11" db="UniProtKB">
        <authorList>
            <consortium name="WormBaseParasite"/>
        </authorList>
    </citation>
    <scope>IDENTIFICATION</scope>
</reference>
<dbReference type="AlphaFoldDB" id="A0A915L5X0"/>
<sequence>MITQSDTKCFYVCSLMEDNTVEDAYRSSAIFQQTKYILTLKPRLYFTVRGPRPRPHDGPNQSNCTVNVAFTTDESKTNLISVVSTKFIKNG</sequence>
<evidence type="ECO:0000313" key="1">
    <source>
        <dbReference type="Proteomes" id="UP000887565"/>
    </source>
</evidence>
<proteinExistence type="predicted"/>
<keyword evidence="1" id="KW-1185">Reference proteome</keyword>
<dbReference type="Proteomes" id="UP000887565">
    <property type="component" value="Unplaced"/>
</dbReference>
<dbReference type="WBParaSite" id="nRc.2.0.1.t45923-RA">
    <property type="protein sequence ID" value="nRc.2.0.1.t45923-RA"/>
    <property type="gene ID" value="nRc.2.0.1.g45923"/>
</dbReference>
<evidence type="ECO:0000313" key="2">
    <source>
        <dbReference type="WBParaSite" id="nRc.2.0.1.t45923-RA"/>
    </source>
</evidence>
<name>A0A915L5X0_ROMCU</name>
<accession>A0A915L5X0</accession>
<organism evidence="1 2">
    <name type="scientific">Romanomermis culicivorax</name>
    <name type="common">Nematode worm</name>
    <dbReference type="NCBI Taxonomy" id="13658"/>
    <lineage>
        <taxon>Eukaryota</taxon>
        <taxon>Metazoa</taxon>
        <taxon>Ecdysozoa</taxon>
        <taxon>Nematoda</taxon>
        <taxon>Enoplea</taxon>
        <taxon>Dorylaimia</taxon>
        <taxon>Mermithida</taxon>
        <taxon>Mermithoidea</taxon>
        <taxon>Mermithidae</taxon>
        <taxon>Romanomermis</taxon>
    </lineage>
</organism>
<protein>
    <submittedName>
        <fullName evidence="2">Uncharacterized protein</fullName>
    </submittedName>
</protein>